<evidence type="ECO:0000256" key="2">
    <source>
        <dbReference type="ARBA" id="ARBA00023242"/>
    </source>
</evidence>
<sequence>MPEVKLQRSTSRQTSHLIFFTADTRRRRSIFGPVIFTNTFDSNALGCIPEPTKSRPPNRTMSVQLPPPTHRKRALPQGELEAASTLKLGADQHTHTLSLSEARLVIHKVLENKRRGGNKYEEPENLTKTLDYLDVFARFKDEENIKAVERLLNSHTELEMFERSQLGSLCCDNAEEAKSLIPSLQNKISDGDLQELLDELTKLRNFTE</sequence>
<dbReference type="STRING" id="60169.A0A1V6NX16"/>
<dbReference type="FunFam" id="1.20.1250.40:FF:000003">
    <property type="entry name" value="DNA-directed RNA polymerase II subunit rpb4"/>
    <property type="match status" value="1"/>
</dbReference>
<dbReference type="AlphaFoldDB" id="A0A1V6NX16"/>
<keyword evidence="7" id="KW-1185">Reference proteome</keyword>
<dbReference type="GO" id="GO:0030880">
    <property type="term" value="C:RNA polymerase complex"/>
    <property type="evidence" value="ECO:0007669"/>
    <property type="project" value="InterPro"/>
</dbReference>
<dbReference type="Gene3D" id="1.20.1250.40">
    <property type="match status" value="1"/>
</dbReference>
<reference evidence="7" key="1">
    <citation type="journal article" date="2017" name="Nat. Microbiol.">
        <title>Global analysis of biosynthetic gene clusters reveals vast potential of secondary metabolite production in Penicillium species.</title>
        <authorList>
            <person name="Nielsen J.C."/>
            <person name="Grijseels S."/>
            <person name="Prigent S."/>
            <person name="Ji B."/>
            <person name="Dainat J."/>
            <person name="Nielsen K.F."/>
            <person name="Frisvad J.C."/>
            <person name="Workman M."/>
            <person name="Nielsen J."/>
        </authorList>
    </citation>
    <scope>NUCLEOTIDE SEQUENCE [LARGE SCALE GENOMIC DNA]</scope>
    <source>
        <strain evidence="7">IBT 4502</strain>
    </source>
</reference>
<dbReference type="Proteomes" id="UP000191408">
    <property type="component" value="Unassembled WGS sequence"/>
</dbReference>
<feature type="region of interest" description="Disordered" evidence="4">
    <location>
        <begin position="49"/>
        <end position="72"/>
    </location>
</feature>
<proteinExistence type="inferred from homology"/>
<evidence type="ECO:0000313" key="6">
    <source>
        <dbReference type="EMBL" id="OQD69264.1"/>
    </source>
</evidence>
<comment type="similarity">
    <text evidence="3">Belongs to the eukaryotic RPB4 RNA polymerase subunit family.</text>
</comment>
<dbReference type="SUPFAM" id="SSF47819">
    <property type="entry name" value="HRDC-like"/>
    <property type="match status" value="1"/>
</dbReference>
<evidence type="ECO:0000256" key="3">
    <source>
        <dbReference type="ARBA" id="ARBA00025724"/>
    </source>
</evidence>
<dbReference type="InterPro" id="IPR038324">
    <property type="entry name" value="Rpb4/RPC9_sf"/>
</dbReference>
<feature type="domain" description="RNA polymerase Rpb4/RPC9 core" evidence="5">
    <location>
        <begin position="87"/>
        <end position="207"/>
    </location>
</feature>
<comment type="caution">
    <text evidence="6">The sequence shown here is derived from an EMBL/GenBank/DDBJ whole genome shotgun (WGS) entry which is preliminary data.</text>
</comment>
<evidence type="ECO:0000256" key="4">
    <source>
        <dbReference type="SAM" id="MobiDB-lite"/>
    </source>
</evidence>
<comment type="subcellular location">
    <subcellularLocation>
        <location evidence="1">Nucleus</location>
    </subcellularLocation>
</comment>
<name>A0A1V6NX16_PENPO</name>
<dbReference type="EMBL" id="MDYM01000002">
    <property type="protein sequence ID" value="OQD69264.1"/>
    <property type="molecule type" value="Genomic_DNA"/>
</dbReference>
<dbReference type="GO" id="GO:0006352">
    <property type="term" value="P:DNA-templated transcription initiation"/>
    <property type="evidence" value="ECO:0007669"/>
    <property type="project" value="InterPro"/>
</dbReference>
<keyword evidence="2" id="KW-0539">Nucleus</keyword>
<dbReference type="PANTHER" id="PTHR21297">
    <property type="entry name" value="DNA-DIRECTED RNA POLYMERASE II"/>
    <property type="match status" value="1"/>
</dbReference>
<dbReference type="InterPro" id="IPR006590">
    <property type="entry name" value="RNA_pol_Rpb4/RPC9_core"/>
</dbReference>
<gene>
    <name evidence="6" type="ORF">PENPOL_c002G03539</name>
</gene>
<evidence type="ECO:0000256" key="1">
    <source>
        <dbReference type="ARBA" id="ARBA00004123"/>
    </source>
</evidence>
<dbReference type="SMART" id="SM00657">
    <property type="entry name" value="RPOL4c"/>
    <property type="match status" value="1"/>
</dbReference>
<dbReference type="Pfam" id="PF03874">
    <property type="entry name" value="RNA_pol_Rpb4"/>
    <property type="match status" value="1"/>
</dbReference>
<dbReference type="InterPro" id="IPR005574">
    <property type="entry name" value="Rpb4/RPC9"/>
</dbReference>
<dbReference type="GO" id="GO:0000166">
    <property type="term" value="F:nucleotide binding"/>
    <property type="evidence" value="ECO:0007669"/>
    <property type="project" value="InterPro"/>
</dbReference>
<protein>
    <recommendedName>
        <fullName evidence="5">RNA polymerase Rpb4/RPC9 core domain-containing protein</fullName>
    </recommendedName>
</protein>
<dbReference type="GO" id="GO:0005634">
    <property type="term" value="C:nucleus"/>
    <property type="evidence" value="ECO:0007669"/>
    <property type="project" value="UniProtKB-SubCell"/>
</dbReference>
<dbReference type="InterPro" id="IPR045222">
    <property type="entry name" value="Rpb4-like"/>
</dbReference>
<dbReference type="OrthoDB" id="2186918at2759"/>
<evidence type="ECO:0000259" key="5">
    <source>
        <dbReference type="SMART" id="SM00657"/>
    </source>
</evidence>
<organism evidence="6 7">
    <name type="scientific">Penicillium polonicum</name>
    <dbReference type="NCBI Taxonomy" id="60169"/>
    <lineage>
        <taxon>Eukaryota</taxon>
        <taxon>Fungi</taxon>
        <taxon>Dikarya</taxon>
        <taxon>Ascomycota</taxon>
        <taxon>Pezizomycotina</taxon>
        <taxon>Eurotiomycetes</taxon>
        <taxon>Eurotiomycetidae</taxon>
        <taxon>Eurotiales</taxon>
        <taxon>Aspergillaceae</taxon>
        <taxon>Penicillium</taxon>
    </lineage>
</organism>
<accession>A0A1V6NX16</accession>
<evidence type="ECO:0000313" key="7">
    <source>
        <dbReference type="Proteomes" id="UP000191408"/>
    </source>
</evidence>
<dbReference type="InterPro" id="IPR010997">
    <property type="entry name" value="HRDC-like_sf"/>
</dbReference>